<dbReference type="OrthoDB" id="209765at2157"/>
<name>A0A8J7Y913_9EURY</name>
<sequence>MCQYCSYQYHDGWTQLLAYDDVYQTAVGGDGSDSTYGFHESWDELREDVGYEV</sequence>
<accession>A0A8J7Y913</accession>
<evidence type="ECO:0000313" key="2">
    <source>
        <dbReference type="Proteomes" id="UP000766550"/>
    </source>
</evidence>
<dbReference type="RefSeq" id="WP_164509617.1">
    <property type="nucleotide sequence ID" value="NZ_JAHQXF010000001.1"/>
</dbReference>
<gene>
    <name evidence="1" type="ORF">KTS45_04630</name>
</gene>
<organism evidence="1 2">
    <name type="scientific">Haloarcula limicola</name>
    <dbReference type="NCBI Taxonomy" id="1429915"/>
    <lineage>
        <taxon>Archaea</taxon>
        <taxon>Methanobacteriati</taxon>
        <taxon>Methanobacteriota</taxon>
        <taxon>Stenosarchaea group</taxon>
        <taxon>Halobacteria</taxon>
        <taxon>Halobacteriales</taxon>
        <taxon>Haloarculaceae</taxon>
        <taxon>Haloarcula</taxon>
    </lineage>
</organism>
<keyword evidence="2" id="KW-1185">Reference proteome</keyword>
<dbReference type="Proteomes" id="UP000766550">
    <property type="component" value="Unassembled WGS sequence"/>
</dbReference>
<comment type="caution">
    <text evidence="1">The sequence shown here is derived from an EMBL/GenBank/DDBJ whole genome shotgun (WGS) entry which is preliminary data.</text>
</comment>
<dbReference type="EMBL" id="JAHQXF010000001">
    <property type="protein sequence ID" value="MBV0923479.1"/>
    <property type="molecule type" value="Genomic_DNA"/>
</dbReference>
<dbReference type="AlphaFoldDB" id="A0A8J7Y913"/>
<protein>
    <submittedName>
        <fullName evidence="1">Uncharacterized protein</fullName>
    </submittedName>
</protein>
<evidence type="ECO:0000313" key="1">
    <source>
        <dbReference type="EMBL" id="MBV0923479.1"/>
    </source>
</evidence>
<reference evidence="1 2" key="1">
    <citation type="submission" date="2021-06" db="EMBL/GenBank/DDBJ databases">
        <title>New haloarchaea isolates fom saline soil.</title>
        <authorList>
            <person name="Duran-Viseras A."/>
            <person name="Sanchez-Porro C.S."/>
            <person name="Ventosa A."/>
        </authorList>
    </citation>
    <scope>NUCLEOTIDE SEQUENCE [LARGE SCALE GENOMIC DNA]</scope>
    <source>
        <strain evidence="1 2">JCM 183640</strain>
    </source>
</reference>
<proteinExistence type="predicted"/>